<accession>A0AA39LT42</accession>
<gene>
    <name evidence="6" type="ORF">QR680_004041</name>
</gene>
<feature type="transmembrane region" description="Helical" evidence="5">
    <location>
        <begin position="52"/>
        <end position="74"/>
    </location>
</feature>
<feature type="transmembrane region" description="Helical" evidence="5">
    <location>
        <begin position="404"/>
        <end position="422"/>
    </location>
</feature>
<evidence type="ECO:0000313" key="7">
    <source>
        <dbReference type="Proteomes" id="UP001175271"/>
    </source>
</evidence>
<feature type="transmembrane region" description="Helical" evidence="5">
    <location>
        <begin position="469"/>
        <end position="491"/>
    </location>
</feature>
<dbReference type="Proteomes" id="UP001175271">
    <property type="component" value="Unassembled WGS sequence"/>
</dbReference>
<protein>
    <recommendedName>
        <fullName evidence="8">Major facilitator superfamily (MFS) profile domain-containing protein</fullName>
    </recommendedName>
</protein>
<feature type="transmembrane region" description="Helical" evidence="5">
    <location>
        <begin position="339"/>
        <end position="361"/>
    </location>
</feature>
<dbReference type="PANTHER" id="PTHR24064">
    <property type="entry name" value="SOLUTE CARRIER FAMILY 22 MEMBER"/>
    <property type="match status" value="1"/>
</dbReference>
<feature type="transmembrane region" description="Helical" evidence="5">
    <location>
        <begin position="497"/>
        <end position="518"/>
    </location>
</feature>
<organism evidence="6 7">
    <name type="scientific">Steinernema hermaphroditum</name>
    <dbReference type="NCBI Taxonomy" id="289476"/>
    <lineage>
        <taxon>Eukaryota</taxon>
        <taxon>Metazoa</taxon>
        <taxon>Ecdysozoa</taxon>
        <taxon>Nematoda</taxon>
        <taxon>Chromadorea</taxon>
        <taxon>Rhabditida</taxon>
        <taxon>Tylenchina</taxon>
        <taxon>Panagrolaimomorpha</taxon>
        <taxon>Strongyloidoidea</taxon>
        <taxon>Steinernematidae</taxon>
        <taxon>Steinernema</taxon>
    </lineage>
</organism>
<evidence type="ECO:0000256" key="5">
    <source>
        <dbReference type="SAM" id="Phobius"/>
    </source>
</evidence>
<feature type="transmembrane region" description="Helical" evidence="5">
    <location>
        <begin position="168"/>
        <end position="186"/>
    </location>
</feature>
<evidence type="ECO:0000256" key="2">
    <source>
        <dbReference type="ARBA" id="ARBA00022692"/>
    </source>
</evidence>
<comment type="subcellular location">
    <subcellularLocation>
        <location evidence="1">Membrane</location>
        <topology evidence="1">Multi-pass membrane protein</topology>
    </subcellularLocation>
</comment>
<reference evidence="6" key="1">
    <citation type="submission" date="2023-06" db="EMBL/GenBank/DDBJ databases">
        <title>Genomic analysis of the entomopathogenic nematode Steinernema hermaphroditum.</title>
        <authorList>
            <person name="Schwarz E.M."/>
            <person name="Heppert J.K."/>
            <person name="Baniya A."/>
            <person name="Schwartz H.T."/>
            <person name="Tan C.-H."/>
            <person name="Antoshechkin I."/>
            <person name="Sternberg P.W."/>
            <person name="Goodrich-Blair H."/>
            <person name="Dillman A.R."/>
        </authorList>
    </citation>
    <scope>NUCLEOTIDE SEQUENCE</scope>
    <source>
        <strain evidence="6">PS9179</strain>
        <tissue evidence="6">Whole animal</tissue>
    </source>
</reference>
<evidence type="ECO:0000256" key="1">
    <source>
        <dbReference type="ARBA" id="ARBA00004141"/>
    </source>
</evidence>
<dbReference type="SUPFAM" id="SSF103473">
    <property type="entry name" value="MFS general substrate transporter"/>
    <property type="match status" value="1"/>
</dbReference>
<dbReference type="InterPro" id="IPR036259">
    <property type="entry name" value="MFS_trans_sf"/>
</dbReference>
<feature type="transmembrane region" description="Helical" evidence="5">
    <location>
        <begin position="434"/>
        <end position="457"/>
    </location>
</feature>
<keyword evidence="2 5" id="KW-0812">Transmembrane</keyword>
<dbReference type="GO" id="GO:0016020">
    <property type="term" value="C:membrane"/>
    <property type="evidence" value="ECO:0007669"/>
    <property type="project" value="UniProtKB-SubCell"/>
</dbReference>
<keyword evidence="4 5" id="KW-0472">Membrane</keyword>
<keyword evidence="3 5" id="KW-1133">Transmembrane helix</keyword>
<dbReference type="InterPro" id="IPR005828">
    <property type="entry name" value="MFS_sugar_transport-like"/>
</dbReference>
<feature type="transmembrane region" description="Helical" evidence="5">
    <location>
        <begin position="192"/>
        <end position="216"/>
    </location>
</feature>
<evidence type="ECO:0008006" key="8">
    <source>
        <dbReference type="Google" id="ProtNLM"/>
    </source>
</evidence>
<evidence type="ECO:0000256" key="3">
    <source>
        <dbReference type="ARBA" id="ARBA00022989"/>
    </source>
</evidence>
<name>A0AA39LT42_9BILA</name>
<dbReference type="Gene3D" id="1.20.1250.20">
    <property type="entry name" value="MFS general substrate transporter like domains"/>
    <property type="match status" value="1"/>
</dbReference>
<evidence type="ECO:0000313" key="6">
    <source>
        <dbReference type="EMBL" id="KAK0408588.1"/>
    </source>
</evidence>
<dbReference type="AlphaFoldDB" id="A0AA39LT42"/>
<comment type="caution">
    <text evidence="6">The sequence shown here is derived from an EMBL/GenBank/DDBJ whole genome shotgun (WGS) entry which is preliminary data.</text>
</comment>
<sequence>MSESSSTIEEVLIGDSTEESSLASSAESPAPVEFKNLDQVFKSIKSYGRYQLFILITLQYCCFPLASNHSAGFFSLGGLKPNYYCHDTNNTFKLTSEEVGKNSTHACQMVRSCSNITTENAWYSMYEEYEWVCAPDYIRSSVASFIPFATMIGYTLSGHLSDYFGRKWLMIFGFGTNLFCGFAQGLTPSWEFYIVVTVIAAITGPVYFGASFALMVESVNSKYRMIQGFAFQWSIGYILAGLSAYLTGNWRRQLIVMNAIGIPPLIAMFFIQESPRFLLQKGKYDEAAATINRIARFNKIKGVYFDAKDMVQLQIQNTAAVPKKNKHYSVHHLFSSTKLTLYAIAQIVCGIAMNIIGSVMFYNIQDLSGNPLMNVSLMGALRLWTPVVAVLLENGSSKFGRKALMVSSQTFVFICFTAMFFVDLANNRELFHVAGTILALAGYVVESSLVWIAYKLYATELFPTVVRTIALNTFSTTSLLGSVLSPQMIYLKKYWHPLPYCGAALMAALAALMAALILPETKFVALPDTIHEAKELPQATKNKLLVVETKKKKESEQPLI</sequence>
<feature type="transmembrane region" description="Helical" evidence="5">
    <location>
        <begin position="373"/>
        <end position="392"/>
    </location>
</feature>
<proteinExistence type="predicted"/>
<feature type="transmembrane region" description="Helical" evidence="5">
    <location>
        <begin position="254"/>
        <end position="271"/>
    </location>
</feature>
<feature type="transmembrane region" description="Helical" evidence="5">
    <location>
        <begin position="228"/>
        <end position="248"/>
    </location>
</feature>
<evidence type="ECO:0000256" key="4">
    <source>
        <dbReference type="ARBA" id="ARBA00023136"/>
    </source>
</evidence>
<keyword evidence="7" id="KW-1185">Reference proteome</keyword>
<dbReference type="EMBL" id="JAUCMV010000003">
    <property type="protein sequence ID" value="KAK0408588.1"/>
    <property type="molecule type" value="Genomic_DNA"/>
</dbReference>
<dbReference type="GO" id="GO:0022857">
    <property type="term" value="F:transmembrane transporter activity"/>
    <property type="evidence" value="ECO:0007669"/>
    <property type="project" value="InterPro"/>
</dbReference>
<dbReference type="Pfam" id="PF00083">
    <property type="entry name" value="Sugar_tr"/>
    <property type="match status" value="1"/>
</dbReference>